<organism evidence="3 4">
    <name type="scientific">Trichogramma kaykai</name>
    <dbReference type="NCBI Taxonomy" id="54128"/>
    <lineage>
        <taxon>Eukaryota</taxon>
        <taxon>Metazoa</taxon>
        <taxon>Ecdysozoa</taxon>
        <taxon>Arthropoda</taxon>
        <taxon>Hexapoda</taxon>
        <taxon>Insecta</taxon>
        <taxon>Pterygota</taxon>
        <taxon>Neoptera</taxon>
        <taxon>Endopterygota</taxon>
        <taxon>Hymenoptera</taxon>
        <taxon>Apocrita</taxon>
        <taxon>Proctotrupomorpha</taxon>
        <taxon>Chalcidoidea</taxon>
        <taxon>Trichogrammatidae</taxon>
        <taxon>Trichogramma</taxon>
    </lineage>
</organism>
<evidence type="ECO:0000313" key="3">
    <source>
        <dbReference type="EMBL" id="KAL3404712.1"/>
    </source>
</evidence>
<reference evidence="3 4" key="1">
    <citation type="journal article" date="2024" name="bioRxiv">
        <title>A reference genome for Trichogramma kaykai: A tiny desert-dwelling parasitoid wasp with competing sex-ratio distorters.</title>
        <authorList>
            <person name="Culotta J."/>
            <person name="Lindsey A.R."/>
        </authorList>
    </citation>
    <scope>NUCLEOTIDE SEQUENCE [LARGE SCALE GENOMIC DNA]</scope>
    <source>
        <strain evidence="3 4">KSX58</strain>
    </source>
</reference>
<keyword evidence="2" id="KW-0732">Signal</keyword>
<feature type="region of interest" description="Disordered" evidence="1">
    <location>
        <begin position="26"/>
        <end position="50"/>
    </location>
</feature>
<dbReference type="AlphaFoldDB" id="A0ABD2XIR0"/>
<comment type="caution">
    <text evidence="3">The sequence shown here is derived from an EMBL/GenBank/DDBJ whole genome shotgun (WGS) entry which is preliminary data.</text>
</comment>
<evidence type="ECO:0000256" key="1">
    <source>
        <dbReference type="SAM" id="MobiDB-lite"/>
    </source>
</evidence>
<name>A0ABD2XIR0_9HYME</name>
<gene>
    <name evidence="3" type="ORF">TKK_002755</name>
</gene>
<feature type="signal peptide" evidence="2">
    <location>
        <begin position="1"/>
        <end position="23"/>
    </location>
</feature>
<dbReference type="Proteomes" id="UP001627154">
    <property type="component" value="Unassembled WGS sequence"/>
</dbReference>
<feature type="chain" id="PRO_5044830442" description="Secreted protein" evidence="2">
    <location>
        <begin position="24"/>
        <end position="80"/>
    </location>
</feature>
<evidence type="ECO:0000313" key="4">
    <source>
        <dbReference type="Proteomes" id="UP001627154"/>
    </source>
</evidence>
<keyword evidence="4" id="KW-1185">Reference proteome</keyword>
<protein>
    <recommendedName>
        <fullName evidence="5">Secreted protein</fullName>
    </recommendedName>
</protein>
<accession>A0ABD2XIR0</accession>
<evidence type="ECO:0000256" key="2">
    <source>
        <dbReference type="SAM" id="SignalP"/>
    </source>
</evidence>
<sequence length="80" mass="9593">MGLTVLVDVLLVLMLLQQRRLLAEPVNHKRTGKSPRQPSSRKPTHKSRRKRRRLVCLIYLQEIRWGETATYIYYIFHIYS</sequence>
<dbReference type="EMBL" id="JBJJXI010000023">
    <property type="protein sequence ID" value="KAL3404712.1"/>
    <property type="molecule type" value="Genomic_DNA"/>
</dbReference>
<proteinExistence type="predicted"/>
<evidence type="ECO:0008006" key="5">
    <source>
        <dbReference type="Google" id="ProtNLM"/>
    </source>
</evidence>